<dbReference type="EMBL" id="GBXM01049798">
    <property type="protein sequence ID" value="JAH58779.1"/>
    <property type="molecule type" value="Transcribed_RNA"/>
</dbReference>
<dbReference type="AlphaFoldDB" id="A0A0E9TYQ9"/>
<reference evidence="1" key="1">
    <citation type="submission" date="2014-11" db="EMBL/GenBank/DDBJ databases">
        <authorList>
            <person name="Amaro Gonzalez C."/>
        </authorList>
    </citation>
    <scope>NUCLEOTIDE SEQUENCE</scope>
</reference>
<dbReference type="PROSITE" id="PS51257">
    <property type="entry name" value="PROKAR_LIPOPROTEIN"/>
    <property type="match status" value="1"/>
</dbReference>
<accession>A0A0E9TYQ9</accession>
<protein>
    <submittedName>
        <fullName evidence="1">Uncharacterized protein</fullName>
    </submittedName>
</protein>
<reference evidence="1" key="2">
    <citation type="journal article" date="2015" name="Fish Shellfish Immunol.">
        <title>Early steps in the European eel (Anguilla anguilla)-Vibrio vulnificus interaction in the gills: Role of the RtxA13 toxin.</title>
        <authorList>
            <person name="Callol A."/>
            <person name="Pajuelo D."/>
            <person name="Ebbesson L."/>
            <person name="Teles M."/>
            <person name="MacKenzie S."/>
            <person name="Amaro C."/>
        </authorList>
    </citation>
    <scope>NUCLEOTIDE SEQUENCE</scope>
</reference>
<name>A0A0E9TYQ9_ANGAN</name>
<proteinExistence type="predicted"/>
<organism evidence="1">
    <name type="scientific">Anguilla anguilla</name>
    <name type="common">European freshwater eel</name>
    <name type="synonym">Muraena anguilla</name>
    <dbReference type="NCBI Taxonomy" id="7936"/>
    <lineage>
        <taxon>Eukaryota</taxon>
        <taxon>Metazoa</taxon>
        <taxon>Chordata</taxon>
        <taxon>Craniata</taxon>
        <taxon>Vertebrata</taxon>
        <taxon>Euteleostomi</taxon>
        <taxon>Actinopterygii</taxon>
        <taxon>Neopterygii</taxon>
        <taxon>Teleostei</taxon>
        <taxon>Anguilliformes</taxon>
        <taxon>Anguillidae</taxon>
        <taxon>Anguilla</taxon>
    </lineage>
</organism>
<evidence type="ECO:0000313" key="1">
    <source>
        <dbReference type="EMBL" id="JAH58779.1"/>
    </source>
</evidence>
<sequence>MHLRSCIYTEAMRVKYLAQLCYTAAPGFITGCKQWY</sequence>